<dbReference type="PANTHER" id="PTHR12993">
    <property type="entry name" value="N-ACETYLGLUCOSAMINYL-PHOSPHATIDYLINOSITOL DE-N-ACETYLASE-RELATED"/>
    <property type="match status" value="1"/>
</dbReference>
<dbReference type="InParanoid" id="A0A540VB94"/>
<dbReference type="GO" id="GO:0016811">
    <property type="term" value="F:hydrolase activity, acting on carbon-nitrogen (but not peptide) bonds, in linear amides"/>
    <property type="evidence" value="ECO:0007669"/>
    <property type="project" value="TreeGrafter"/>
</dbReference>
<dbReference type="Proteomes" id="UP000317371">
    <property type="component" value="Unassembled WGS sequence"/>
</dbReference>
<dbReference type="PANTHER" id="PTHR12993:SF11">
    <property type="entry name" value="N-ACETYLGLUCOSAMINYL-PHOSPHATIDYLINOSITOL DE-N-ACETYLASE"/>
    <property type="match status" value="1"/>
</dbReference>
<keyword evidence="2" id="KW-1185">Reference proteome</keyword>
<comment type="caution">
    <text evidence="1">The sequence shown here is derived from an EMBL/GenBank/DDBJ whole genome shotgun (WGS) entry which is preliminary data.</text>
</comment>
<gene>
    <name evidence="1" type="ORF">FKZ61_18280</name>
</gene>
<dbReference type="OrthoDB" id="9815144at2"/>
<dbReference type="InterPro" id="IPR003737">
    <property type="entry name" value="GlcNAc_PI_deacetylase-related"/>
</dbReference>
<name>A0A540VB94_9CHLR</name>
<dbReference type="SUPFAM" id="SSF102588">
    <property type="entry name" value="LmbE-like"/>
    <property type="match status" value="1"/>
</dbReference>
<protein>
    <submittedName>
        <fullName evidence="1">GlcNAc-PI de-N-acetylase</fullName>
    </submittedName>
</protein>
<evidence type="ECO:0000313" key="1">
    <source>
        <dbReference type="EMBL" id="TQE94039.1"/>
    </source>
</evidence>
<reference evidence="1 2" key="1">
    <citation type="submission" date="2019-06" db="EMBL/GenBank/DDBJ databases">
        <title>Genome sequence of Litorilinea aerophila BAA-2444.</title>
        <authorList>
            <person name="Maclea K.S."/>
            <person name="Maurais E.G."/>
            <person name="Iannazzi L.C."/>
        </authorList>
    </citation>
    <scope>NUCLEOTIDE SEQUENCE [LARGE SCALE GENOMIC DNA]</scope>
    <source>
        <strain evidence="1 2">ATCC BAA-2444</strain>
    </source>
</reference>
<dbReference type="InterPro" id="IPR024078">
    <property type="entry name" value="LmbE-like_dom_sf"/>
</dbReference>
<accession>A0A540VB94</accession>
<evidence type="ECO:0000313" key="2">
    <source>
        <dbReference type="Proteomes" id="UP000317371"/>
    </source>
</evidence>
<dbReference type="RefSeq" id="WP_141611606.1">
    <property type="nucleotide sequence ID" value="NZ_VIGC02000028.1"/>
</dbReference>
<sequence length="285" mass="31513">MNKRPVLLGIFAHPDDESFGPGGTLARYAAQGAAVHVIIATDGIAGSMEEGHRLRDHETLAQVRSAELANAAVALGLTSIWSLPYRDSGMRNSPDNQHPDALIQQPVEKLVAELADYYRRLQPQVIITHDPFGGYGHPDHVRVCQAATAAFYVTRSRPMPGVNGSEWPGPQKLYYTAFDKRMLKLMVRIMPFMGQDPTAVGRNRDINLVEISRWHTPVHARIDVGPYLAQKLAASQAHASQYSGGPTFIRVLPPFLRRRFLATDTYTRAFPAPDGRVERDLLAGL</sequence>
<dbReference type="AlphaFoldDB" id="A0A540VB94"/>
<dbReference type="Pfam" id="PF02585">
    <property type="entry name" value="PIG-L"/>
    <property type="match status" value="1"/>
</dbReference>
<dbReference type="EMBL" id="VIGC01000028">
    <property type="protein sequence ID" value="TQE94039.1"/>
    <property type="molecule type" value="Genomic_DNA"/>
</dbReference>
<dbReference type="Gene3D" id="3.40.50.10320">
    <property type="entry name" value="LmbE-like"/>
    <property type="match status" value="1"/>
</dbReference>
<organism evidence="1 2">
    <name type="scientific">Litorilinea aerophila</name>
    <dbReference type="NCBI Taxonomy" id="1204385"/>
    <lineage>
        <taxon>Bacteria</taxon>
        <taxon>Bacillati</taxon>
        <taxon>Chloroflexota</taxon>
        <taxon>Caldilineae</taxon>
        <taxon>Caldilineales</taxon>
        <taxon>Caldilineaceae</taxon>
        <taxon>Litorilinea</taxon>
    </lineage>
</organism>
<proteinExistence type="predicted"/>